<evidence type="ECO:0000256" key="1">
    <source>
        <dbReference type="ARBA" id="ARBA00023015"/>
    </source>
</evidence>
<dbReference type="InterPro" id="IPR000837">
    <property type="entry name" value="AP-1"/>
</dbReference>
<dbReference type="PANTHER" id="PTHR23351:SF24">
    <property type="entry name" value="ACTIVATING TRANSCRIPTION FACTOR 3-RELATED"/>
    <property type="match status" value="1"/>
</dbReference>
<evidence type="ECO:0000256" key="4">
    <source>
        <dbReference type="SAM" id="Coils"/>
    </source>
</evidence>
<dbReference type="Pfam" id="PF00170">
    <property type="entry name" value="bZIP_1"/>
    <property type="match status" value="1"/>
</dbReference>
<sequence>MDVTWIDINESNRCPDLFSNYMAGSSLSDLPSFGRASAELQFSHDFIQYHGYDETAPDMSAEYADPTTNWNNNVPQKDVTTGATQSPGVVRTGSSEADDNMALESLDYMSPSKEPRTTLGLCSLAELQTTPDVHSVAPVSWGTNTSAVLVGGAISEDDPTTVVGHQEKRSDDRASLPEQHISTIRERNRRAATKCRARKTRESARLVQDEKVLGQRNATLRQEMNDLKAKRAELRSLILDYQLAKLSKPVSLRARETKE</sequence>
<name>A0A9Q9ESG8_9PEZI</name>
<evidence type="ECO:0000313" key="6">
    <source>
        <dbReference type="EMBL" id="USW59583.1"/>
    </source>
</evidence>
<organism evidence="6 7">
    <name type="scientific">Septoria linicola</name>
    <dbReference type="NCBI Taxonomy" id="215465"/>
    <lineage>
        <taxon>Eukaryota</taxon>
        <taxon>Fungi</taxon>
        <taxon>Dikarya</taxon>
        <taxon>Ascomycota</taxon>
        <taxon>Pezizomycotina</taxon>
        <taxon>Dothideomycetes</taxon>
        <taxon>Dothideomycetidae</taxon>
        <taxon>Mycosphaerellales</taxon>
        <taxon>Mycosphaerellaceae</taxon>
        <taxon>Septoria</taxon>
    </lineage>
</organism>
<evidence type="ECO:0000259" key="5">
    <source>
        <dbReference type="PROSITE" id="PS50217"/>
    </source>
</evidence>
<keyword evidence="2" id="KW-0238">DNA-binding</keyword>
<dbReference type="PANTHER" id="PTHR23351">
    <property type="entry name" value="FOS TRANSCRIPTION FACTOR-RELATED"/>
    <property type="match status" value="1"/>
</dbReference>
<dbReference type="SUPFAM" id="SSF57959">
    <property type="entry name" value="Leucine zipper domain"/>
    <property type="match status" value="1"/>
</dbReference>
<dbReference type="CDD" id="cd14687">
    <property type="entry name" value="bZIP_ATF2"/>
    <property type="match status" value="1"/>
</dbReference>
<feature type="domain" description="BZIP" evidence="5">
    <location>
        <begin position="185"/>
        <end position="241"/>
    </location>
</feature>
<dbReference type="Gene3D" id="1.20.5.170">
    <property type="match status" value="1"/>
</dbReference>
<dbReference type="GO" id="GO:0000981">
    <property type="term" value="F:DNA-binding transcription factor activity, RNA polymerase II-specific"/>
    <property type="evidence" value="ECO:0007669"/>
    <property type="project" value="TreeGrafter"/>
</dbReference>
<evidence type="ECO:0000313" key="7">
    <source>
        <dbReference type="Proteomes" id="UP001056384"/>
    </source>
</evidence>
<evidence type="ECO:0000256" key="2">
    <source>
        <dbReference type="ARBA" id="ARBA00023125"/>
    </source>
</evidence>
<keyword evidence="4" id="KW-0175">Coiled coil</keyword>
<proteinExistence type="predicted"/>
<dbReference type="SMART" id="SM00338">
    <property type="entry name" value="BRLZ"/>
    <property type="match status" value="1"/>
</dbReference>
<dbReference type="GO" id="GO:0005634">
    <property type="term" value="C:nucleus"/>
    <property type="evidence" value="ECO:0007669"/>
    <property type="project" value="TreeGrafter"/>
</dbReference>
<dbReference type="Proteomes" id="UP001056384">
    <property type="component" value="Chromosome 12"/>
</dbReference>
<keyword evidence="1" id="KW-0805">Transcription regulation</keyword>
<dbReference type="InterPro" id="IPR004827">
    <property type="entry name" value="bZIP"/>
</dbReference>
<dbReference type="GO" id="GO:0000978">
    <property type="term" value="F:RNA polymerase II cis-regulatory region sequence-specific DNA binding"/>
    <property type="evidence" value="ECO:0007669"/>
    <property type="project" value="TreeGrafter"/>
</dbReference>
<evidence type="ECO:0000256" key="3">
    <source>
        <dbReference type="ARBA" id="ARBA00023163"/>
    </source>
</evidence>
<dbReference type="AlphaFoldDB" id="A0A9Q9ESG8"/>
<keyword evidence="3" id="KW-0804">Transcription</keyword>
<keyword evidence="7" id="KW-1185">Reference proteome</keyword>
<dbReference type="InterPro" id="IPR046347">
    <property type="entry name" value="bZIP_sf"/>
</dbReference>
<feature type="coiled-coil region" evidence="4">
    <location>
        <begin position="210"/>
        <end position="244"/>
    </location>
</feature>
<dbReference type="EMBL" id="CP099429">
    <property type="protein sequence ID" value="USW59583.1"/>
    <property type="molecule type" value="Genomic_DNA"/>
</dbReference>
<protein>
    <submittedName>
        <fullName evidence="6">Basic-leucine zipper domain-containing protein</fullName>
    </submittedName>
</protein>
<gene>
    <name evidence="6" type="ORF">Slin15195_G129020</name>
</gene>
<dbReference type="PROSITE" id="PS50217">
    <property type="entry name" value="BZIP"/>
    <property type="match status" value="1"/>
</dbReference>
<reference evidence="6" key="1">
    <citation type="submission" date="2022-06" db="EMBL/GenBank/DDBJ databases">
        <title>Complete genome sequences of two strains of the flax pathogen Septoria linicola.</title>
        <authorList>
            <person name="Lapalu N."/>
            <person name="Simon A."/>
            <person name="Demenou B."/>
            <person name="Paumier D."/>
            <person name="Guillot M.-P."/>
            <person name="Gout L."/>
            <person name="Valade R."/>
        </authorList>
    </citation>
    <scope>NUCLEOTIDE SEQUENCE</scope>
    <source>
        <strain evidence="6">SE15195</strain>
    </source>
</reference>
<dbReference type="PROSITE" id="PS00036">
    <property type="entry name" value="BZIP_BASIC"/>
    <property type="match status" value="1"/>
</dbReference>
<accession>A0A9Q9ESG8</accession>